<proteinExistence type="predicted"/>
<dbReference type="Proteomes" id="UP000030675">
    <property type="component" value="Unassembled WGS sequence"/>
</dbReference>
<evidence type="ECO:0000313" key="2">
    <source>
        <dbReference type="Proteomes" id="UP000030675"/>
    </source>
</evidence>
<reference evidence="2" key="1">
    <citation type="submission" date="2012-12" db="EMBL/GenBank/DDBJ databases">
        <title>Genome Sequence of Photobacterium leiognathi lrivu.4.1.</title>
        <authorList>
            <person name="Urbanczyk H."/>
            <person name="Ogura Y."/>
            <person name="Hayashi T."/>
            <person name="Dunlap P.V."/>
        </authorList>
    </citation>
    <scope>NUCLEOTIDE SEQUENCE [LARGE SCALE GENOMIC DNA]</scope>
    <source>
        <strain evidence="2">lrivu.4.1</strain>
    </source>
</reference>
<dbReference type="RefSeq" id="WP_023934902.1">
    <property type="nucleotide sequence ID" value="NZ_DF196821.1"/>
</dbReference>
<protein>
    <submittedName>
        <fullName evidence="1">Lumazine binding domain protein</fullName>
    </submittedName>
</protein>
<dbReference type="HOGENOM" id="CLU_3171403_0_0_6"/>
<dbReference type="AlphaFoldDB" id="V5F7A2"/>
<organism evidence="1 2">
    <name type="scientific">Photobacterium leiognathi lrivu.4.1</name>
    <dbReference type="NCBI Taxonomy" id="1248232"/>
    <lineage>
        <taxon>Bacteria</taxon>
        <taxon>Pseudomonadati</taxon>
        <taxon>Pseudomonadota</taxon>
        <taxon>Gammaproteobacteria</taxon>
        <taxon>Vibrionales</taxon>
        <taxon>Vibrionaceae</taxon>
        <taxon>Photobacterium</taxon>
    </lineage>
</organism>
<evidence type="ECO:0000313" key="1">
    <source>
        <dbReference type="EMBL" id="GAD32028.1"/>
    </source>
</evidence>
<name>V5F7A2_PHOLE</name>
<gene>
    <name evidence="1" type="ORF">PLEI_3696</name>
</gene>
<accession>V5F7A2</accession>
<dbReference type="EMBL" id="DF196821">
    <property type="protein sequence ID" value="GAD32028.1"/>
    <property type="molecule type" value="Genomic_DNA"/>
</dbReference>
<sequence length="47" mass="5157">MLVAGCSLTVVSVLNDMVYFDIDQPLTTTTFGEVVSRGGLTENFQRM</sequence>